<dbReference type="AlphaFoldDB" id="A0A2A4FTL8"/>
<sequence length="275" mass="29363">MIKHVLLTLLSHPAPTPGWALAAADGLAVHLDAELDAVVATIHIPDVSNALARRLVGADAAIAAENQAIRAEADALSSRFAAVVGSSDPHRQKQVESCGFVDPNAVALHARLFDLTLLPIFGHPDERWLIEGLLFGSGRPLLLLPKRTRVAWDHIVVAWDGSRAAARALADALPLCRRAKAVEIITITGEKPLPPELSPVEVRHHLARHGIMANGVERPVEGEDVGADLLAHAVSRSADLLVMGGFGHSRLREFFLGGATQSIIQKPTLPILMSN</sequence>
<dbReference type="PANTHER" id="PTHR46268:SF15">
    <property type="entry name" value="UNIVERSAL STRESS PROTEIN HP_0031"/>
    <property type="match status" value="1"/>
</dbReference>
<dbReference type="OrthoDB" id="9804721at2"/>
<dbReference type="InterPro" id="IPR006015">
    <property type="entry name" value="Universal_stress_UspA"/>
</dbReference>
<name>A0A2A4FTL8_9SPHN</name>
<evidence type="ECO:0000313" key="4">
    <source>
        <dbReference type="Proteomes" id="UP000218934"/>
    </source>
</evidence>
<dbReference type="PRINTS" id="PR01438">
    <property type="entry name" value="UNVRSLSTRESS"/>
</dbReference>
<dbReference type="CDD" id="cd00293">
    <property type="entry name" value="USP-like"/>
    <property type="match status" value="1"/>
</dbReference>
<dbReference type="KEGG" id="rdi:CMV14_05320"/>
<gene>
    <name evidence="3" type="ORF">COO09_14425</name>
</gene>
<evidence type="ECO:0000313" key="3">
    <source>
        <dbReference type="EMBL" id="PCE41489.1"/>
    </source>
</evidence>
<proteinExistence type="inferred from homology"/>
<evidence type="ECO:0000256" key="1">
    <source>
        <dbReference type="ARBA" id="ARBA00008791"/>
    </source>
</evidence>
<organism evidence="3 4">
    <name type="scientific">Rhizorhabdus dicambivorans</name>
    <dbReference type="NCBI Taxonomy" id="1850238"/>
    <lineage>
        <taxon>Bacteria</taxon>
        <taxon>Pseudomonadati</taxon>
        <taxon>Pseudomonadota</taxon>
        <taxon>Alphaproteobacteria</taxon>
        <taxon>Sphingomonadales</taxon>
        <taxon>Sphingomonadaceae</taxon>
        <taxon>Rhizorhabdus</taxon>
    </lineage>
</organism>
<keyword evidence="4" id="KW-1185">Reference proteome</keyword>
<evidence type="ECO:0000259" key="2">
    <source>
        <dbReference type="Pfam" id="PF00582"/>
    </source>
</evidence>
<dbReference type="Gene3D" id="3.40.50.12370">
    <property type="match status" value="1"/>
</dbReference>
<dbReference type="RefSeq" id="WP_066963997.1">
    <property type="nucleotide sequence ID" value="NZ_CP023449.1"/>
</dbReference>
<dbReference type="SUPFAM" id="SSF52402">
    <property type="entry name" value="Adenine nucleotide alpha hydrolases-like"/>
    <property type="match status" value="1"/>
</dbReference>
<dbReference type="EMBL" id="NWUF01000014">
    <property type="protein sequence ID" value="PCE41489.1"/>
    <property type="molecule type" value="Genomic_DNA"/>
</dbReference>
<accession>A0A2A4FTL8</accession>
<dbReference type="Proteomes" id="UP000218934">
    <property type="component" value="Unassembled WGS sequence"/>
</dbReference>
<dbReference type="PANTHER" id="PTHR46268">
    <property type="entry name" value="STRESS RESPONSE PROTEIN NHAX"/>
    <property type="match status" value="1"/>
</dbReference>
<dbReference type="InterPro" id="IPR006016">
    <property type="entry name" value="UspA"/>
</dbReference>
<comment type="caution">
    <text evidence="3">The sequence shown here is derived from an EMBL/GenBank/DDBJ whole genome shotgun (WGS) entry which is preliminary data.</text>
</comment>
<dbReference type="Pfam" id="PF00582">
    <property type="entry name" value="Usp"/>
    <property type="match status" value="1"/>
</dbReference>
<comment type="similarity">
    <text evidence="1">Belongs to the universal stress protein A family.</text>
</comment>
<reference evidence="3 4" key="1">
    <citation type="submission" date="2017-09" db="EMBL/GenBank/DDBJ databases">
        <title>The Catabolism of 3,6-Dichlorosalicylic acid is Initiated by the Cytochrome P450 Monooxygenase DsmABC in Rhizorhabdus dicambivorans Ndbn-20.</title>
        <authorList>
            <person name="Na L."/>
        </authorList>
    </citation>
    <scope>NUCLEOTIDE SEQUENCE [LARGE SCALE GENOMIC DNA]</scope>
    <source>
        <strain evidence="3 4">Ndbn-20m</strain>
    </source>
</reference>
<feature type="domain" description="UspA" evidence="2">
    <location>
        <begin position="153"/>
        <end position="273"/>
    </location>
</feature>
<protein>
    <submittedName>
        <fullName evidence="3">Universal stress protein</fullName>
    </submittedName>
</protein>